<dbReference type="EMBL" id="SRLO01008513">
    <property type="protein sequence ID" value="TNN27305.1"/>
    <property type="molecule type" value="Genomic_DNA"/>
</dbReference>
<dbReference type="Proteomes" id="UP000314294">
    <property type="component" value="Unassembled WGS sequence"/>
</dbReference>
<gene>
    <name evidence="2" type="ORF">EYF80_062551</name>
</gene>
<keyword evidence="3" id="KW-1185">Reference proteome</keyword>
<accession>A0A4Z2EF25</accession>
<dbReference type="AlphaFoldDB" id="A0A4Z2EF25"/>
<evidence type="ECO:0000313" key="3">
    <source>
        <dbReference type="Proteomes" id="UP000314294"/>
    </source>
</evidence>
<protein>
    <submittedName>
        <fullName evidence="2">Uncharacterized protein</fullName>
    </submittedName>
</protein>
<reference evidence="2 3" key="1">
    <citation type="submission" date="2019-03" db="EMBL/GenBank/DDBJ databases">
        <title>First draft genome of Liparis tanakae, snailfish: a comprehensive survey of snailfish specific genes.</title>
        <authorList>
            <person name="Kim W."/>
            <person name="Song I."/>
            <person name="Jeong J.-H."/>
            <person name="Kim D."/>
            <person name="Kim S."/>
            <person name="Ryu S."/>
            <person name="Song J.Y."/>
            <person name="Lee S.K."/>
        </authorList>
    </citation>
    <scope>NUCLEOTIDE SEQUENCE [LARGE SCALE GENOMIC DNA]</scope>
    <source>
        <tissue evidence="2">Muscle</tissue>
    </source>
</reference>
<comment type="caution">
    <text evidence="2">The sequence shown here is derived from an EMBL/GenBank/DDBJ whole genome shotgun (WGS) entry which is preliminary data.</text>
</comment>
<evidence type="ECO:0000313" key="2">
    <source>
        <dbReference type="EMBL" id="TNN27305.1"/>
    </source>
</evidence>
<feature type="compositionally biased region" description="Basic residues" evidence="1">
    <location>
        <begin position="149"/>
        <end position="161"/>
    </location>
</feature>
<proteinExistence type="predicted"/>
<organism evidence="2 3">
    <name type="scientific">Liparis tanakae</name>
    <name type="common">Tanaka's snailfish</name>
    <dbReference type="NCBI Taxonomy" id="230148"/>
    <lineage>
        <taxon>Eukaryota</taxon>
        <taxon>Metazoa</taxon>
        <taxon>Chordata</taxon>
        <taxon>Craniata</taxon>
        <taxon>Vertebrata</taxon>
        <taxon>Euteleostomi</taxon>
        <taxon>Actinopterygii</taxon>
        <taxon>Neopterygii</taxon>
        <taxon>Teleostei</taxon>
        <taxon>Neoteleostei</taxon>
        <taxon>Acanthomorphata</taxon>
        <taxon>Eupercaria</taxon>
        <taxon>Perciformes</taxon>
        <taxon>Cottioidei</taxon>
        <taxon>Cottales</taxon>
        <taxon>Liparidae</taxon>
        <taxon>Liparis</taxon>
    </lineage>
</organism>
<feature type="region of interest" description="Disordered" evidence="1">
    <location>
        <begin position="1"/>
        <end position="49"/>
    </location>
</feature>
<feature type="compositionally biased region" description="Polar residues" evidence="1">
    <location>
        <begin position="37"/>
        <end position="49"/>
    </location>
</feature>
<feature type="region of interest" description="Disordered" evidence="1">
    <location>
        <begin position="149"/>
        <end position="173"/>
    </location>
</feature>
<sequence>MVPRWVGWDVPPGEISTASTHNGPGARPTSPGCFQRDATQSSGQFNGNRSNTMQLLVSTSPVQLTQKAFRTSPLRYVTLATFSKLTVSSRSPFRPIGSQSDVTLILNQSHECISPLPSPRGSCRTKKLHLNAPRGTTQNATGVVVTTRASKHSGVRQKHFHATLPSPRHLDDSDEMKMKNEKESPARINWFLSCFPDSRLRLRFPSDEPPI</sequence>
<name>A0A4Z2EF25_9TELE</name>
<evidence type="ECO:0000256" key="1">
    <source>
        <dbReference type="SAM" id="MobiDB-lite"/>
    </source>
</evidence>